<dbReference type="PANTHER" id="PTHR11950">
    <property type="entry name" value="RUNT RELATED"/>
    <property type="match status" value="1"/>
</dbReference>
<feature type="domain" description="Runt" evidence="5">
    <location>
        <begin position="139"/>
        <end position="267"/>
    </location>
</feature>
<dbReference type="InterPro" id="IPR012346">
    <property type="entry name" value="p53/RUNT-type_TF_DNA-bd_sf"/>
</dbReference>
<reference evidence="6 7" key="1">
    <citation type="journal article" date="2023" name="Nucleic Acids Res.">
        <title>The hologenome of Daphnia magna reveals possible DNA methylation and microbiome-mediated evolution of the host genome.</title>
        <authorList>
            <person name="Chaturvedi A."/>
            <person name="Li X."/>
            <person name="Dhandapani V."/>
            <person name="Marshall H."/>
            <person name="Kissane S."/>
            <person name="Cuenca-Cambronero M."/>
            <person name="Asole G."/>
            <person name="Calvet F."/>
            <person name="Ruiz-Romero M."/>
            <person name="Marangio P."/>
            <person name="Guigo R."/>
            <person name="Rago D."/>
            <person name="Mirbahai L."/>
            <person name="Eastwood N."/>
            <person name="Colbourne J.K."/>
            <person name="Zhou J."/>
            <person name="Mallon E."/>
            <person name="Orsini L."/>
        </authorList>
    </citation>
    <scope>NUCLEOTIDE SEQUENCE [LARGE SCALE GENOMIC DNA]</scope>
    <source>
        <strain evidence="6">LRV0_1</strain>
    </source>
</reference>
<comment type="subcellular location">
    <subcellularLocation>
        <location evidence="1">Nucleus</location>
    </subcellularLocation>
</comment>
<keyword evidence="2" id="KW-0805">Transcription regulation</keyword>
<keyword evidence="4" id="KW-0539">Nucleus</keyword>
<evidence type="ECO:0000313" key="6">
    <source>
        <dbReference type="EMBL" id="KAK4005452.1"/>
    </source>
</evidence>
<dbReference type="Proteomes" id="UP001234178">
    <property type="component" value="Unassembled WGS sequence"/>
</dbReference>
<organism evidence="6 7">
    <name type="scientific">Daphnia magna</name>
    <dbReference type="NCBI Taxonomy" id="35525"/>
    <lineage>
        <taxon>Eukaryota</taxon>
        <taxon>Metazoa</taxon>
        <taxon>Ecdysozoa</taxon>
        <taxon>Arthropoda</taxon>
        <taxon>Crustacea</taxon>
        <taxon>Branchiopoda</taxon>
        <taxon>Diplostraca</taxon>
        <taxon>Cladocera</taxon>
        <taxon>Anomopoda</taxon>
        <taxon>Daphniidae</taxon>
        <taxon>Daphnia</taxon>
    </lineage>
</organism>
<name>A0ABQ9YXT1_9CRUS</name>
<dbReference type="InterPro" id="IPR013524">
    <property type="entry name" value="Runt_dom"/>
</dbReference>
<dbReference type="PROSITE" id="PS51062">
    <property type="entry name" value="RUNT"/>
    <property type="match status" value="1"/>
</dbReference>
<dbReference type="PANTHER" id="PTHR11950:SF49">
    <property type="entry name" value="PROTEIN LOZENGE"/>
    <property type="match status" value="1"/>
</dbReference>
<protein>
    <recommendedName>
        <fullName evidence="5">Runt domain-containing protein</fullName>
    </recommendedName>
</protein>
<evidence type="ECO:0000313" key="7">
    <source>
        <dbReference type="Proteomes" id="UP001234178"/>
    </source>
</evidence>
<dbReference type="Gene3D" id="2.60.40.720">
    <property type="match status" value="1"/>
</dbReference>
<comment type="caution">
    <text evidence="6">The sequence shown here is derived from an EMBL/GenBank/DDBJ whole genome shotgun (WGS) entry which is preliminary data.</text>
</comment>
<sequence length="336" mass="37222">MALRGWNDEQRTGLIESRPKGQIELDVLLSSVGPLKGKQSTGHLSHFASRTPLCLAAQTHPYVWVKRFSELEKHNTFYDKVMELLLSHRPSLHDIHNQPVGKCSLSPAKLPDRALCTSSQHSSAGLSSDSSLDSSYDFSCFGLPSMDAGELVATGSPCVLVSPLPKHWRSNKTLPNAFRVVILGGVEDGTLVTIRAGNDENWSSELRNSVAQVKNNVAKFNDLRFVGRSGRGKSFTLTITVCSTPPLVATYNKAIKVTVDGPREPRSKTRHQLQGLVLGPHHHRPFLPSAFPLPHDAHLVLRGQDPLTLRLPSSYQARYLIRSVHFRIKKYAENNF</sequence>
<dbReference type="InterPro" id="IPR000040">
    <property type="entry name" value="AML1_Runt"/>
</dbReference>
<gene>
    <name evidence="6" type="ORF">OUZ56_007164</name>
</gene>
<dbReference type="SUPFAM" id="SSF49417">
    <property type="entry name" value="p53-like transcription factors"/>
    <property type="match status" value="1"/>
</dbReference>
<dbReference type="Pfam" id="PF00853">
    <property type="entry name" value="Runt"/>
    <property type="match status" value="1"/>
</dbReference>
<evidence type="ECO:0000256" key="1">
    <source>
        <dbReference type="ARBA" id="ARBA00004123"/>
    </source>
</evidence>
<dbReference type="InterPro" id="IPR008967">
    <property type="entry name" value="p53-like_TF_DNA-bd_sf"/>
</dbReference>
<proteinExistence type="predicted"/>
<dbReference type="PRINTS" id="PR00967">
    <property type="entry name" value="ONCOGENEAML1"/>
</dbReference>
<keyword evidence="7" id="KW-1185">Reference proteome</keyword>
<accession>A0ABQ9YXT1</accession>
<evidence type="ECO:0000256" key="3">
    <source>
        <dbReference type="ARBA" id="ARBA00023163"/>
    </source>
</evidence>
<evidence type="ECO:0000259" key="5">
    <source>
        <dbReference type="PROSITE" id="PS51062"/>
    </source>
</evidence>
<evidence type="ECO:0000256" key="2">
    <source>
        <dbReference type="ARBA" id="ARBA00023015"/>
    </source>
</evidence>
<dbReference type="EMBL" id="JAOYFB010000001">
    <property type="protein sequence ID" value="KAK4005452.1"/>
    <property type="molecule type" value="Genomic_DNA"/>
</dbReference>
<evidence type="ECO:0000256" key="4">
    <source>
        <dbReference type="ARBA" id="ARBA00023242"/>
    </source>
</evidence>
<keyword evidence="3" id="KW-0804">Transcription</keyword>